<feature type="coiled-coil region" evidence="1">
    <location>
        <begin position="1069"/>
        <end position="1099"/>
    </location>
</feature>
<gene>
    <name evidence="3" type="ORF">APLA_LOCUS13641</name>
</gene>
<dbReference type="Proteomes" id="UP000494106">
    <property type="component" value="Unassembled WGS sequence"/>
</dbReference>
<feature type="compositionally biased region" description="Polar residues" evidence="2">
    <location>
        <begin position="980"/>
        <end position="1002"/>
    </location>
</feature>
<feature type="region of interest" description="Disordered" evidence="2">
    <location>
        <begin position="85"/>
        <end position="144"/>
    </location>
</feature>
<feature type="compositionally biased region" description="Polar residues" evidence="2">
    <location>
        <begin position="335"/>
        <end position="345"/>
    </location>
</feature>
<feature type="compositionally biased region" description="Polar residues" evidence="2">
    <location>
        <begin position="1646"/>
        <end position="1660"/>
    </location>
</feature>
<organism evidence="3 4">
    <name type="scientific">Arctia plantaginis</name>
    <name type="common">Wood tiger moth</name>
    <name type="synonym">Phalaena plantaginis</name>
    <dbReference type="NCBI Taxonomy" id="874455"/>
    <lineage>
        <taxon>Eukaryota</taxon>
        <taxon>Metazoa</taxon>
        <taxon>Ecdysozoa</taxon>
        <taxon>Arthropoda</taxon>
        <taxon>Hexapoda</taxon>
        <taxon>Insecta</taxon>
        <taxon>Pterygota</taxon>
        <taxon>Neoptera</taxon>
        <taxon>Endopterygota</taxon>
        <taxon>Lepidoptera</taxon>
        <taxon>Glossata</taxon>
        <taxon>Ditrysia</taxon>
        <taxon>Noctuoidea</taxon>
        <taxon>Erebidae</taxon>
        <taxon>Arctiinae</taxon>
        <taxon>Arctia</taxon>
    </lineage>
</organism>
<feature type="compositionally biased region" description="Basic and acidic residues" evidence="2">
    <location>
        <begin position="1580"/>
        <end position="1597"/>
    </location>
</feature>
<sequence length="2112" mass="229420">MERSCASLCVLNVGRNALGSDVPRAAAAGTALVSLGLQAARLGPDAAQPLAELIRHHTKLQVGTCAAPPPPRSCRWGCRPRASGPTPLSHLPSSSATTPSSRWVLVPPRPHRARVAGAAGRASRARRRSATCRAHPPPHQAPGGYLCRPAPTALVSLGLQAARLGPDAAQPLAELIRHHTKLQVGTCAAPPPPRSCRWGCRPRASGPTPLSHLPSSSATTPSCRWVLVPPRPRRARVAGAAGRAPRARRRSATCRAHPPPHQAAGGYLCRPAPAALVSLGLQAARLGPDAAQPLAELIRHHTKLQVGTCAAPPPPRSCRWGCRPRASGPTPLSHLPSSSATTPSSRWVLVPPRPRRARVAGAAGRASRARRRSATCRAHPPPHQAPGGYLCRPAPTALVSLGLQAARLGPDAAQPLAELIRHHTKLQVGTCAAPPPPRSCRWGCRPRASGPTPLSHLPSSSATTPSCRWVLVPPRPRRARVAGAAGRAPRARRRSATCRAHPPPHQAAGGYLCRPAPAALVSQGLQAARLGPDAAQPLAELIRHHTKLQVGTCAAPPPPRSCRWGCRPRVLGPDAAQPLAELIRHHTKLQVGTCAAPPPPRSCRWGCRPRASGPTPLSHLPSSSATTPSCRWRLDLRENRLGSIGLQAILNAMKENTTLTQIDLDEPPESLSLSAEDSEMSLVRRLTREIKTLCLRNEPLAKQGETDPMHRKISLTCHTACLLRQGMGGEEERRGRLRSPAPSPAPSPAGSPVPAPHPNSRFSVTRVTPERESSSDSCPSTPTRPTYCHTPSRFRVVQVMEPPKIQVHPASTPRKSASRFSVSRNYDTMYNPSPSPPASPAYNPPVRDPGAVVTTTPSTKSLPVIPKVMTSPVTVSPSFNPAPSVTVAREESVRDEVRSLESIDNKTKDFILHTDKLPLQCEGIKTRSLESEVLSKSNSKIECDNKTILASNVQSNINLPTLVDNKTDVQTEYKSHSDSKTPNLQTEVANKSSLPSEVGNKSSDLEIGKSNAGSILRLDAESKSRLVDIENKTVCQSDNENVGLQDAPGLRTDIDIKPVSQVYKPPLQIQEIEKDIVKLKEATTQVNQTSEQIEKLKDSCNKGILEKSDESETTRISLKCEYTISMCVPKCASELTKTPVSTIQNVPMTDVLKDSTCKNMADNLKIEPRTFKVDASDKNAEPTPSKTHTTIVETLSELKIETTIIDTTKSRNIDTKVLKTESENKIVADCDVHDQSQEKMLEIQQSSVNKSTNDGKEPNINAVSETKDLSDKDKVIDNVKTVTIDLKYSDVVKNAIKHEQSKTTINQIVAITEDLGNIIKEMKTLVKDTVDGPVKDIVLKKNKSESSLDSPDLEVSRLTQKMSSVFDSNSSLEISGSSMESLNEHNKTVQELDRRKSGVILSGSSLESDITPINNNLLNLSVSSNDSVSPIFGKTRVIHDSLSSLEASVSSLDSGKQEKIMVTSADSGIEYSLQNPSENKEDNSSNEGTLTNNSSLKDTVKKPEIPLDSLTASPKRASSLLDVPALKNKGLDRMRKISWVAPSSSFQVPKPDEKETKPSHLEKLLSLFQHPSSLFSRNSGSDDEKKSASSTPPRKDSSLSSSFWSWGSTIERDREEDSSEATDSTLSERVQVFFVDESFSRKLDSKTPSTDTDNTLSEFQSFPHESESDRDRERVTVTTEDNIVQKLDLSVNSQDVDIAKNGAIDLKEKESVNIEKDEIARPRSFAAVLKASGSENSLSKQNSPDNGQSVDKLPSKVIRGIKENISPENTLTSSMTNTKTLAEELERQVKNPPVLEVLLKNEPKVDEIKAPSELAPIATIEETEDIFPKIEDVKVDQNVSVDSGVAESYKKDKEIDLGKDALSYLVFENRDYDIGSENVIKTTVQQGSLAQELKDAAIKEILDLSPELVLDEAALDKTVFTTKEIIGLRTSPIIPERAKLKKSNSLEDLSHMEAEKSSPKTKTIVFKVPESTTPRDIPERRAKLRTRSGSSPKSLPESLNKPCPFTKMESILTKKKKKVSSLGKIARDSLLALNMSEEEIAEFRRSYKLTSVESLRSLESVSEDANSQSGNSIDSRCRACLRTSQESLMSLDSINEDCRCTDDCEKQGRSAR</sequence>
<feature type="region of interest" description="Disordered" evidence="2">
    <location>
        <begin position="1643"/>
        <end position="1676"/>
    </location>
</feature>
<feature type="region of interest" description="Disordered" evidence="2">
    <location>
        <begin position="1970"/>
        <end position="2000"/>
    </location>
</feature>
<protein>
    <submittedName>
        <fullName evidence="3">Uncharacterized protein</fullName>
    </submittedName>
</protein>
<feature type="region of interest" description="Disordered" evidence="2">
    <location>
        <begin position="1572"/>
        <end position="1602"/>
    </location>
</feature>
<dbReference type="SMART" id="SM00368">
    <property type="entry name" value="LRR_RI"/>
    <property type="match status" value="5"/>
</dbReference>
<feature type="compositionally biased region" description="Polar residues" evidence="2">
    <location>
        <begin position="1733"/>
        <end position="1749"/>
    </location>
</feature>
<keyword evidence="1" id="KW-0175">Coiled coil</keyword>
<feature type="region of interest" description="Disordered" evidence="2">
    <location>
        <begin position="969"/>
        <end position="1005"/>
    </location>
</feature>
<proteinExistence type="predicted"/>
<feature type="compositionally biased region" description="Pro residues" evidence="2">
    <location>
        <begin position="741"/>
        <end position="757"/>
    </location>
</feature>
<dbReference type="InterPro" id="IPR032675">
    <property type="entry name" value="LRR_dom_sf"/>
</dbReference>
<feature type="region of interest" description="Disordered" evidence="2">
    <location>
        <begin position="478"/>
        <end position="502"/>
    </location>
</feature>
<dbReference type="OrthoDB" id="10034042at2759"/>
<comment type="caution">
    <text evidence="3">The sequence shown here is derived from an EMBL/GenBank/DDBJ whole genome shotgun (WGS) entry which is preliminary data.</text>
</comment>
<feature type="compositionally biased region" description="Polar residues" evidence="2">
    <location>
        <begin position="775"/>
        <end position="784"/>
    </location>
</feature>
<feature type="region of interest" description="Disordered" evidence="2">
    <location>
        <begin position="328"/>
        <end position="347"/>
    </location>
</feature>
<feature type="compositionally biased region" description="Basic and acidic residues" evidence="2">
    <location>
        <begin position="1664"/>
        <end position="1675"/>
    </location>
</feature>
<feature type="compositionally biased region" description="Polar residues" evidence="2">
    <location>
        <begin position="91"/>
        <end position="101"/>
    </location>
</feature>
<name>A0A8S1B095_ARCPL</name>
<feature type="region of interest" description="Disordered" evidence="2">
    <location>
        <begin position="1732"/>
        <end position="1753"/>
    </location>
</feature>
<evidence type="ECO:0000256" key="1">
    <source>
        <dbReference type="SAM" id="Coils"/>
    </source>
</evidence>
<dbReference type="EMBL" id="CADEBC010000557">
    <property type="protein sequence ID" value="CAB3252675.1"/>
    <property type="molecule type" value="Genomic_DNA"/>
</dbReference>
<feature type="compositionally biased region" description="Polar residues" evidence="2">
    <location>
        <begin position="1485"/>
        <end position="1497"/>
    </location>
</feature>
<feature type="region of interest" description="Disordered" evidence="2">
    <location>
        <begin position="1471"/>
        <end position="1511"/>
    </location>
</feature>
<evidence type="ECO:0000313" key="4">
    <source>
        <dbReference type="Proteomes" id="UP000494106"/>
    </source>
</evidence>
<evidence type="ECO:0000313" key="3">
    <source>
        <dbReference type="EMBL" id="CAB3252675.1"/>
    </source>
</evidence>
<feature type="compositionally biased region" description="Basic and acidic residues" evidence="2">
    <location>
        <begin position="969"/>
        <end position="979"/>
    </location>
</feature>
<reference evidence="3 4" key="1">
    <citation type="submission" date="2020-04" db="EMBL/GenBank/DDBJ databases">
        <authorList>
            <person name="Wallbank WR R."/>
            <person name="Pardo Diaz C."/>
            <person name="Kozak K."/>
            <person name="Martin S."/>
            <person name="Jiggins C."/>
            <person name="Moest M."/>
            <person name="Warren A I."/>
            <person name="Byers J.R.P. K."/>
            <person name="Montejo-Kovacevich G."/>
            <person name="Yen C E."/>
        </authorList>
    </citation>
    <scope>NUCLEOTIDE SEQUENCE [LARGE SCALE GENOMIC DNA]</scope>
</reference>
<keyword evidence="4" id="KW-1185">Reference proteome</keyword>
<feature type="region of interest" description="Disordered" evidence="2">
    <location>
        <begin position="727"/>
        <end position="790"/>
    </location>
</feature>
<feature type="region of interest" description="Disordered" evidence="2">
    <location>
        <begin position="354"/>
        <end position="388"/>
    </location>
</feature>
<accession>A0A8S1B095</accession>
<evidence type="ECO:0000256" key="2">
    <source>
        <dbReference type="SAM" id="MobiDB-lite"/>
    </source>
</evidence>
<feature type="region of interest" description="Disordered" evidence="2">
    <location>
        <begin position="234"/>
        <end position="259"/>
    </location>
</feature>
<dbReference type="Gene3D" id="3.80.10.10">
    <property type="entry name" value="Ribonuclease Inhibitor"/>
    <property type="match status" value="1"/>
</dbReference>
<dbReference type="SUPFAM" id="SSF52047">
    <property type="entry name" value="RNI-like"/>
    <property type="match status" value="1"/>
</dbReference>